<dbReference type="AlphaFoldDB" id="A0A076PYE9"/>
<proteinExistence type="predicted"/>
<dbReference type="EMBL" id="CP006704">
    <property type="protein sequence ID" value="AIJ48860.1"/>
    <property type="molecule type" value="Genomic_DNA"/>
</dbReference>
<dbReference type="RefSeq" id="WP_043375009.1">
    <property type="nucleotide sequence ID" value="NZ_CP006704.1"/>
</dbReference>
<dbReference type="Pfam" id="PF10109">
    <property type="entry name" value="Phage_TAC_7"/>
    <property type="match status" value="1"/>
</dbReference>
<organism evidence="1 2">
    <name type="scientific">Comamonas testosteroni TK102</name>
    <dbReference type="NCBI Taxonomy" id="1392005"/>
    <lineage>
        <taxon>Bacteria</taxon>
        <taxon>Pseudomonadati</taxon>
        <taxon>Pseudomonadota</taxon>
        <taxon>Betaproteobacteria</taxon>
        <taxon>Burkholderiales</taxon>
        <taxon>Comamonadaceae</taxon>
        <taxon>Comamonas</taxon>
    </lineage>
</organism>
<dbReference type="Proteomes" id="UP000028782">
    <property type="component" value="Chromosome"/>
</dbReference>
<reference evidence="1 2" key="1">
    <citation type="journal article" date="2014" name="Genome Announc.">
        <title>Complete Genome Sequence of Polychlorinated Biphenyl Degrader Comamonas testosteroni TK102 (NBRC 109938).</title>
        <authorList>
            <person name="Fukuda K."/>
            <person name="Hosoyama A."/>
            <person name="Tsuchikane K."/>
            <person name="Ohji S."/>
            <person name="Yamazoe A."/>
            <person name="Fujita N."/>
            <person name="Shintani M."/>
            <person name="Kimbara K."/>
        </authorList>
    </citation>
    <scope>NUCLEOTIDE SEQUENCE [LARGE SCALE GENOMIC DNA]</scope>
    <source>
        <strain evidence="1">TK102</strain>
    </source>
</reference>
<evidence type="ECO:0000313" key="1">
    <source>
        <dbReference type="EMBL" id="AIJ48860.1"/>
    </source>
</evidence>
<dbReference type="InterPro" id="IPR019289">
    <property type="entry name" value="Phage_tail_E/E"/>
</dbReference>
<accession>A0A076PYE9</accession>
<dbReference type="HOGENOM" id="CLU_150496_1_0_4"/>
<protein>
    <submittedName>
        <fullName evidence="1">Tail fiber protein</fullName>
    </submittedName>
</protein>
<gene>
    <name evidence="1" type="ORF">O987_23905</name>
</gene>
<dbReference type="KEGG" id="ctes:O987_23905"/>
<name>A0A076PYE9_COMTE</name>
<sequence>MNENDTKDLSTGATPVVEGVEVVTLDYPIKRGDTEVKAITLRKPMAGQLRGVKLTELLSLDVGAVQMILPRITTPTLLPHEIAQLDPADITELGTKVAGFFVRKSIRAEYLTA</sequence>
<evidence type="ECO:0000313" key="2">
    <source>
        <dbReference type="Proteomes" id="UP000028782"/>
    </source>
</evidence>